<evidence type="ECO:0000313" key="2">
    <source>
        <dbReference type="Proteomes" id="UP000029781"/>
    </source>
</evidence>
<organism evidence="1 2">
    <name type="scientific">Cafeteria roenbergensis virus (strain BV-PW1)</name>
    <name type="common">CroV</name>
    <dbReference type="NCBI Taxonomy" id="693272"/>
    <lineage>
        <taxon>Viruses</taxon>
        <taxon>Varidnaviria</taxon>
        <taxon>Bamfordvirae</taxon>
        <taxon>Nucleocytoviricota</taxon>
        <taxon>Megaviricetes</taxon>
        <taxon>Imitervirales</taxon>
        <taxon>Mimiviridae</taxon>
        <taxon>Aliimimivirinae</taxon>
        <taxon>Rheavirus</taxon>
        <taxon>Rheavirus sinusmexicani</taxon>
    </lineage>
</organism>
<dbReference type="GeneID" id="9887407"/>
<sequence>MFRKKYTKKISPTVLSKFLELYKDKQPKYVKILLNRYNNPYLRTNQTIKSPFHTKSSKNKCIKKNKHSIKKLINF</sequence>
<accession>E3T4C5</accession>
<keyword evidence="2" id="KW-1185">Reference proteome</keyword>
<organismHost>
    <name type="scientific">Cafeteria roenbergensis</name>
    <name type="common">Marine flagellate</name>
    <dbReference type="NCBI Taxonomy" id="33653"/>
</organismHost>
<name>E3T4C5_CROVB</name>
<proteinExistence type="predicted"/>
<dbReference type="KEGG" id="vg:9887407"/>
<reference evidence="1 2" key="1">
    <citation type="journal article" date="2010" name="Proc. Natl. Acad. Sci. U.S.A.">
        <title>Giant virus with a remarkable complement of genes infects marine zooplankton.</title>
        <authorList>
            <person name="Fischer M.G."/>
            <person name="Allen M.J."/>
            <person name="Wilson W.H."/>
            <person name="Suttle C.A."/>
        </authorList>
    </citation>
    <scope>NUCLEOTIDE SEQUENCE [LARGE SCALE GENOMIC DNA]</scope>
    <source>
        <strain evidence="1 2">BV-PW1</strain>
    </source>
</reference>
<dbReference type="RefSeq" id="YP_003969637.1">
    <property type="nucleotide sequence ID" value="NC_014637.1"/>
</dbReference>
<protein>
    <submittedName>
        <fullName evidence="1">Uncharacterized protein</fullName>
    </submittedName>
</protein>
<dbReference type="EMBL" id="GU244497">
    <property type="protein sequence ID" value="ADO67038.1"/>
    <property type="molecule type" value="Genomic_DNA"/>
</dbReference>
<dbReference type="Proteomes" id="UP000029781">
    <property type="component" value="Segment"/>
</dbReference>
<evidence type="ECO:0000313" key="1">
    <source>
        <dbReference type="EMBL" id="ADO67038.1"/>
    </source>
</evidence>
<gene>
    <name evidence="1" type="ORF">crov005</name>
</gene>